<accession>A0A6N9UEF5</accession>
<dbReference type="InterPro" id="IPR011045">
    <property type="entry name" value="N2O_reductase_N"/>
</dbReference>
<evidence type="ECO:0000259" key="4">
    <source>
        <dbReference type="Pfam" id="PF21783"/>
    </source>
</evidence>
<protein>
    <submittedName>
        <fullName evidence="5">YncE family protein</fullName>
    </submittedName>
</protein>
<evidence type="ECO:0000313" key="5">
    <source>
        <dbReference type="EMBL" id="NEB15076.1"/>
    </source>
</evidence>
<dbReference type="Pfam" id="PF21783">
    <property type="entry name" value="YNCE"/>
    <property type="match status" value="1"/>
</dbReference>
<dbReference type="PANTHER" id="PTHR47197:SF3">
    <property type="entry name" value="DIHYDRO-HEME D1 DEHYDROGENASE"/>
    <property type="match status" value="1"/>
</dbReference>
<evidence type="ECO:0000256" key="2">
    <source>
        <dbReference type="SAM" id="MobiDB-lite"/>
    </source>
</evidence>
<proteinExistence type="predicted"/>
<evidence type="ECO:0000313" key="6">
    <source>
        <dbReference type="Proteomes" id="UP000469545"/>
    </source>
</evidence>
<sequence>MSTARRATWMLIATLGVGGGGVAAASMAQASPEQAVAKAGATDKHRPIPVSGRDRLYTADQSSNTVTVIDPSTNKTLGTIALGDQRVGSTFSPQYSGDSGVHGLAYSPDRRLLAVVSVTSNTVHMVDTRTNKVLNTTDVGRAAHEGSFTADGKEFWVANRGRDTVSIVDTRHGGVTGTVRVGDGPSKVLMSPDGRYAYVNFTSKAEVDVIDVRSRKITKRITGLGATFSSDQAISPDGKRIWVSHKRDGKITVLDLERNEVVTVLNTGPDTNHPQFVDNRKGKFVYLTMGGLDETWVYKRTHGAPQLITKIKNGGHAPHGAWASGDGSRLYVGLEKSDAVDVIDTVTNKVVDTIASGQEPQAIVYAPRATNRAGSAPNLGRQGLGQQAHNVPTTLPDGKRGDTLDPVKGRVLEATVRPVAGLDMIQLQARGLKADTVYQAYSVAADGKKTLLRTFPTDKEGKTPMALSFGSFNGESIAVEVKGAVSPVQKAAFASQASGHSHGVKTADLLYCDCC</sequence>
<dbReference type="SUPFAM" id="SSF50974">
    <property type="entry name" value="Nitrous oxide reductase, N-terminal domain"/>
    <property type="match status" value="1"/>
</dbReference>
<comment type="caution">
    <text evidence="5">The sequence shown here is derived from an EMBL/GenBank/DDBJ whole genome shotgun (WGS) entry which is preliminary data.</text>
</comment>
<evidence type="ECO:0000256" key="1">
    <source>
        <dbReference type="ARBA" id="ARBA00022729"/>
    </source>
</evidence>
<feature type="chain" id="PRO_5027027395" evidence="3">
    <location>
        <begin position="31"/>
        <end position="515"/>
    </location>
</feature>
<feature type="region of interest" description="Disordered" evidence="2">
    <location>
        <begin position="380"/>
        <end position="404"/>
    </location>
</feature>
<reference evidence="5 6" key="1">
    <citation type="submission" date="2020-01" db="EMBL/GenBank/DDBJ databases">
        <title>Insect and environment-associated Actinomycetes.</title>
        <authorList>
            <person name="Currrie C."/>
            <person name="Chevrette M."/>
            <person name="Carlson C."/>
            <person name="Stubbendieck R."/>
            <person name="Wendt-Pienkowski E."/>
        </authorList>
    </citation>
    <scope>NUCLEOTIDE SEQUENCE [LARGE SCALE GENOMIC DNA]</scope>
    <source>
        <strain evidence="5 6">SID14172</strain>
    </source>
</reference>
<keyword evidence="1 3" id="KW-0732">Signal</keyword>
<evidence type="ECO:0000256" key="3">
    <source>
        <dbReference type="SAM" id="SignalP"/>
    </source>
</evidence>
<dbReference type="Proteomes" id="UP000469545">
    <property type="component" value="Unassembled WGS sequence"/>
</dbReference>
<name>A0A6N9UEF5_9ACTN</name>
<dbReference type="NCBIfam" id="TIGR02276">
    <property type="entry name" value="beta_rpt_yvtn"/>
    <property type="match status" value="2"/>
</dbReference>
<dbReference type="InterPro" id="IPR051200">
    <property type="entry name" value="Host-pathogen_enzymatic-act"/>
</dbReference>
<dbReference type="EMBL" id="JAAGMB010000005">
    <property type="protein sequence ID" value="NEB15076.1"/>
    <property type="molecule type" value="Genomic_DNA"/>
</dbReference>
<dbReference type="PANTHER" id="PTHR47197">
    <property type="entry name" value="PROTEIN NIRF"/>
    <property type="match status" value="1"/>
</dbReference>
<dbReference type="Gene3D" id="2.130.10.10">
    <property type="entry name" value="YVTN repeat-like/Quinoprotein amine dehydrogenase"/>
    <property type="match status" value="3"/>
</dbReference>
<feature type="compositionally biased region" description="Polar residues" evidence="2">
    <location>
        <begin position="384"/>
        <end position="393"/>
    </location>
</feature>
<keyword evidence="6" id="KW-1185">Reference proteome</keyword>
<feature type="signal peptide" evidence="3">
    <location>
        <begin position="1"/>
        <end position="30"/>
    </location>
</feature>
<dbReference type="RefSeq" id="WP_164138160.1">
    <property type="nucleotide sequence ID" value="NZ_JAAGMB010000005.1"/>
</dbReference>
<gene>
    <name evidence="5" type="ORF">G3I46_00850</name>
</gene>
<dbReference type="InterPro" id="IPR011964">
    <property type="entry name" value="YVTN_b-propeller_repeat"/>
</dbReference>
<dbReference type="InterPro" id="IPR048433">
    <property type="entry name" value="YNCE-like_beta-prop"/>
</dbReference>
<dbReference type="AlphaFoldDB" id="A0A6N9UEF5"/>
<feature type="domain" description="YNCE-like beta-propeller" evidence="4">
    <location>
        <begin position="116"/>
        <end position="363"/>
    </location>
</feature>
<dbReference type="InterPro" id="IPR015943">
    <property type="entry name" value="WD40/YVTN_repeat-like_dom_sf"/>
</dbReference>
<organism evidence="5 6">
    <name type="scientific">Streptomyces coelicoflavus</name>
    <dbReference type="NCBI Taxonomy" id="285562"/>
    <lineage>
        <taxon>Bacteria</taxon>
        <taxon>Bacillati</taxon>
        <taxon>Actinomycetota</taxon>
        <taxon>Actinomycetes</taxon>
        <taxon>Kitasatosporales</taxon>
        <taxon>Streptomycetaceae</taxon>
        <taxon>Streptomyces</taxon>
    </lineage>
</organism>